<comment type="subcellular location">
    <subcellularLocation>
        <location evidence="10">Cell inner membrane</location>
    </subcellularLocation>
    <subcellularLocation>
        <location evidence="2">Cell membrane</location>
        <topology evidence="2">Single-pass membrane protein</topology>
    </subcellularLocation>
</comment>
<evidence type="ECO:0000256" key="7">
    <source>
        <dbReference type="ARBA" id="ARBA00022779"/>
    </source>
</evidence>
<dbReference type="PANTHER" id="PTHR35091">
    <property type="entry name" value="FLAGELLAR PROTEIN FLIL"/>
    <property type="match status" value="1"/>
</dbReference>
<keyword evidence="7 10" id="KW-0283">Flagellar rotation</keyword>
<accession>A0A931MK44</accession>
<sequence>MSDKKNKDEGGDAPKGKGKLGLILVAVGMLVVGGGGAAGAMMFLGGGHEEKKEHGPQLIRKGEEDPYAPPAAEGEGEEGGGAHVDGDGGDEYRTAYYTFADEFTSNLKDSDALVQLALACSTRRDGRVLMWVKKHELAIRSQMLAVIADTHEDDMYTIEGKDRLQKRLTATINKVLKTKEGYGGVDAVYFRSLIIQ</sequence>
<evidence type="ECO:0000256" key="5">
    <source>
        <dbReference type="ARBA" id="ARBA00022500"/>
    </source>
</evidence>
<evidence type="ECO:0000256" key="8">
    <source>
        <dbReference type="ARBA" id="ARBA00022989"/>
    </source>
</evidence>
<evidence type="ECO:0000256" key="6">
    <source>
        <dbReference type="ARBA" id="ARBA00022692"/>
    </source>
</evidence>
<organism evidence="12 13">
    <name type="scientific">Novosphingobium aureum</name>
    <dbReference type="NCBI Taxonomy" id="2792964"/>
    <lineage>
        <taxon>Bacteria</taxon>
        <taxon>Pseudomonadati</taxon>
        <taxon>Pseudomonadota</taxon>
        <taxon>Alphaproteobacteria</taxon>
        <taxon>Sphingomonadales</taxon>
        <taxon>Sphingomonadaceae</taxon>
        <taxon>Novosphingobium</taxon>
    </lineage>
</organism>
<keyword evidence="6 10" id="KW-0812">Transmembrane</keyword>
<name>A0A931MK44_9SPHN</name>
<dbReference type="RefSeq" id="WP_197160987.1">
    <property type="nucleotide sequence ID" value="NZ_JADZGI010000001.1"/>
</dbReference>
<evidence type="ECO:0000256" key="10">
    <source>
        <dbReference type="RuleBase" id="RU364125"/>
    </source>
</evidence>
<feature type="region of interest" description="Disordered" evidence="11">
    <location>
        <begin position="48"/>
        <end position="87"/>
    </location>
</feature>
<evidence type="ECO:0000256" key="2">
    <source>
        <dbReference type="ARBA" id="ARBA00004162"/>
    </source>
</evidence>
<evidence type="ECO:0000313" key="12">
    <source>
        <dbReference type="EMBL" id="MBH0112120.1"/>
    </source>
</evidence>
<evidence type="ECO:0000256" key="9">
    <source>
        <dbReference type="ARBA" id="ARBA00023136"/>
    </source>
</evidence>
<dbReference type="InterPro" id="IPR005503">
    <property type="entry name" value="FliL"/>
</dbReference>
<feature type="transmembrane region" description="Helical" evidence="10">
    <location>
        <begin position="20"/>
        <end position="44"/>
    </location>
</feature>
<keyword evidence="12" id="KW-0966">Cell projection</keyword>
<dbReference type="AlphaFoldDB" id="A0A931MK44"/>
<evidence type="ECO:0000256" key="4">
    <source>
        <dbReference type="ARBA" id="ARBA00022475"/>
    </source>
</evidence>
<keyword evidence="12" id="KW-0282">Flagellum</keyword>
<keyword evidence="5 10" id="KW-0145">Chemotaxis</keyword>
<keyword evidence="4" id="KW-1003">Cell membrane</keyword>
<comment type="similarity">
    <text evidence="3 10">Belongs to the FliL family.</text>
</comment>
<dbReference type="PANTHER" id="PTHR35091:SF2">
    <property type="entry name" value="FLAGELLAR PROTEIN FLIL"/>
    <property type="match status" value="1"/>
</dbReference>
<evidence type="ECO:0000256" key="1">
    <source>
        <dbReference type="ARBA" id="ARBA00002254"/>
    </source>
</evidence>
<keyword evidence="13" id="KW-1185">Reference proteome</keyword>
<dbReference type="Pfam" id="PF03748">
    <property type="entry name" value="FliL"/>
    <property type="match status" value="1"/>
</dbReference>
<dbReference type="GO" id="GO:0005886">
    <property type="term" value="C:plasma membrane"/>
    <property type="evidence" value="ECO:0007669"/>
    <property type="project" value="UniProtKB-SubCell"/>
</dbReference>
<keyword evidence="10" id="KW-0997">Cell inner membrane</keyword>
<keyword evidence="9 10" id="KW-0472">Membrane</keyword>
<feature type="compositionally biased region" description="Basic and acidic residues" evidence="11">
    <location>
        <begin position="48"/>
        <end position="64"/>
    </location>
</feature>
<proteinExistence type="inferred from homology"/>
<evidence type="ECO:0000256" key="11">
    <source>
        <dbReference type="SAM" id="MobiDB-lite"/>
    </source>
</evidence>
<comment type="function">
    <text evidence="1 10">Controls the rotational direction of flagella during chemotaxis.</text>
</comment>
<keyword evidence="8 10" id="KW-1133">Transmembrane helix</keyword>
<dbReference type="GO" id="GO:0009425">
    <property type="term" value="C:bacterial-type flagellum basal body"/>
    <property type="evidence" value="ECO:0007669"/>
    <property type="project" value="InterPro"/>
</dbReference>
<protein>
    <recommendedName>
        <fullName evidence="10">Flagellar protein FliL</fullName>
    </recommendedName>
</protein>
<evidence type="ECO:0000256" key="3">
    <source>
        <dbReference type="ARBA" id="ARBA00008281"/>
    </source>
</evidence>
<dbReference type="GO" id="GO:0006935">
    <property type="term" value="P:chemotaxis"/>
    <property type="evidence" value="ECO:0007669"/>
    <property type="project" value="UniProtKB-KW"/>
</dbReference>
<evidence type="ECO:0000313" key="13">
    <source>
        <dbReference type="Proteomes" id="UP000617634"/>
    </source>
</evidence>
<comment type="caution">
    <text evidence="12">The sequence shown here is derived from an EMBL/GenBank/DDBJ whole genome shotgun (WGS) entry which is preliminary data.</text>
</comment>
<dbReference type="Proteomes" id="UP000617634">
    <property type="component" value="Unassembled WGS sequence"/>
</dbReference>
<dbReference type="EMBL" id="JADZGI010000001">
    <property type="protein sequence ID" value="MBH0112120.1"/>
    <property type="molecule type" value="Genomic_DNA"/>
</dbReference>
<keyword evidence="12" id="KW-0969">Cilium</keyword>
<gene>
    <name evidence="12" type="ORF">I5E68_04025</name>
</gene>
<dbReference type="GO" id="GO:0071978">
    <property type="term" value="P:bacterial-type flagellum-dependent swarming motility"/>
    <property type="evidence" value="ECO:0007669"/>
    <property type="project" value="TreeGrafter"/>
</dbReference>
<reference evidence="12" key="1">
    <citation type="submission" date="2020-11" db="EMBL/GenBank/DDBJ databases">
        <title>Novosphingobium aureum sp. nov., a marine bacterium isolated from sediment of a salt flat.</title>
        <authorList>
            <person name="Yoo Y."/>
            <person name="Kim J.-J."/>
        </authorList>
    </citation>
    <scope>NUCLEOTIDE SEQUENCE</scope>
    <source>
        <strain evidence="12">YJ-S2-02</strain>
    </source>
</reference>